<dbReference type="PANTHER" id="PTHR41786:SF1">
    <property type="entry name" value="6-HYDROXYMETHYLPTERIN DIPHOSPHOKINASE MPTE-LIKE DOMAIN-CONTAINING PROTEIN"/>
    <property type="match status" value="1"/>
</dbReference>
<keyword evidence="4" id="KW-1185">Reference proteome</keyword>
<dbReference type="InterPro" id="IPR002826">
    <property type="entry name" value="MptE-like"/>
</dbReference>
<proteinExistence type="predicted"/>
<sequence>MQKGLDKLMSEADNRWEKENWALFKERYKVDKFTTANQDKIQVIESRVGIPTAKAMAPNGKWIFLHSSIDPVKEAEKISATVSTEPGKIIVVYGFALGYLVEALLKIVDERSLLFIIEPDPNLFVAAMKSRDLCHLISSERMYIQVSDSANKIKASFFTIYDPAKYNEIITLGLPGHQNVYTDSYIQSVAYVKDIVNLKLLSLVTMIKMGSNFIVNSLLNLVDYSTNPGVASLFGRWAGLPVIIVSAGPSLNKNIHLLKDAKGKAAIFAVGTAVKALKQWDIEPDFIFSIDPHPLNYEHLRGVDVGNSALIADIQSHHMIFENYKGPIFVSGDVPVLSWFGDSIEKKGKIESGGSVANTAFSAAYKMGANPIILVGQDLAYGRDGHSHAAGTNYADNIYSGGESRDYFLVKANDGGELFTDRAFYQFLTFFESWIEKYPEREYINATEGGAFIQGTKIMTLQEALNRHCQKKVDVQTMICESQNQFQVPALEPIIDILEMRLKDTSKTISEAKNAIKRLKQLQKACENNQLEKMQQHLKAVAKIYEKFENDESIREVAEWFSQHDLHGVFTRTYEAGYSDMDDYSAAIADYSIYYQKIIDGSKEIEELLQRCIEKFRRKHLNDK</sequence>
<feature type="domain" description="6-hydroxymethylpterin diphosphokinase MptE-like" evidence="2">
    <location>
        <begin position="220"/>
        <end position="383"/>
    </location>
</feature>
<evidence type="ECO:0000256" key="1">
    <source>
        <dbReference type="SAM" id="Coils"/>
    </source>
</evidence>
<keyword evidence="1" id="KW-0175">Coiled coil</keyword>
<dbReference type="EMBL" id="FOTS01000005">
    <property type="protein sequence ID" value="SFL45043.1"/>
    <property type="molecule type" value="Genomic_DNA"/>
</dbReference>
<accession>A0A1I4HTE6</accession>
<dbReference type="AlphaFoldDB" id="A0A1I4HTE6"/>
<reference evidence="4" key="1">
    <citation type="submission" date="2016-10" db="EMBL/GenBank/DDBJ databases">
        <authorList>
            <person name="Varghese N."/>
            <person name="Submissions S."/>
        </authorList>
    </citation>
    <scope>NUCLEOTIDE SEQUENCE [LARGE SCALE GENOMIC DNA]</scope>
    <source>
        <strain evidence="4">DSM 13327</strain>
    </source>
</reference>
<evidence type="ECO:0000313" key="4">
    <source>
        <dbReference type="Proteomes" id="UP000199520"/>
    </source>
</evidence>
<dbReference type="PANTHER" id="PTHR41786">
    <property type="entry name" value="MOTILITY ACCESSORY FACTOR MAF"/>
    <property type="match status" value="1"/>
</dbReference>
<organism evidence="3 4">
    <name type="scientific">Pelosinus propionicus DSM 13327</name>
    <dbReference type="NCBI Taxonomy" id="1123291"/>
    <lineage>
        <taxon>Bacteria</taxon>
        <taxon>Bacillati</taxon>
        <taxon>Bacillota</taxon>
        <taxon>Negativicutes</taxon>
        <taxon>Selenomonadales</taxon>
        <taxon>Sporomusaceae</taxon>
        <taxon>Pelosinus</taxon>
    </lineage>
</organism>
<dbReference type="STRING" id="1123291.SAMN04490355_10056"/>
<evidence type="ECO:0000259" key="2">
    <source>
        <dbReference type="Pfam" id="PF01973"/>
    </source>
</evidence>
<protein>
    <submittedName>
        <fullName evidence="3">Uncharacterized conserved protein</fullName>
    </submittedName>
</protein>
<dbReference type="RefSeq" id="WP_245754801.1">
    <property type="nucleotide sequence ID" value="NZ_FOTS01000005.1"/>
</dbReference>
<dbReference type="Proteomes" id="UP000199520">
    <property type="component" value="Unassembled WGS sequence"/>
</dbReference>
<dbReference type="Pfam" id="PF01973">
    <property type="entry name" value="MptE-like"/>
    <property type="match status" value="1"/>
</dbReference>
<feature type="coiled-coil region" evidence="1">
    <location>
        <begin position="495"/>
        <end position="551"/>
    </location>
</feature>
<name>A0A1I4HTE6_9FIRM</name>
<gene>
    <name evidence="3" type="ORF">SAMN04490355_10056</name>
</gene>
<evidence type="ECO:0000313" key="3">
    <source>
        <dbReference type="EMBL" id="SFL45043.1"/>
    </source>
</evidence>